<dbReference type="HOGENOM" id="CLU_139515_1_0_1"/>
<name>W4K6J4_HETIT</name>
<organism evidence="1 2">
    <name type="scientific">Heterobasidion irregulare (strain TC 32-1)</name>
    <dbReference type="NCBI Taxonomy" id="747525"/>
    <lineage>
        <taxon>Eukaryota</taxon>
        <taxon>Fungi</taxon>
        <taxon>Dikarya</taxon>
        <taxon>Basidiomycota</taxon>
        <taxon>Agaricomycotina</taxon>
        <taxon>Agaricomycetes</taxon>
        <taxon>Russulales</taxon>
        <taxon>Bondarzewiaceae</taxon>
        <taxon>Heterobasidion</taxon>
        <taxon>Heterobasidion annosum species complex</taxon>
    </lineage>
</organism>
<evidence type="ECO:0000313" key="2">
    <source>
        <dbReference type="Proteomes" id="UP000030671"/>
    </source>
</evidence>
<evidence type="ECO:0000313" key="1">
    <source>
        <dbReference type="EMBL" id="ETW80965.1"/>
    </source>
</evidence>
<dbReference type="Proteomes" id="UP000030671">
    <property type="component" value="Unassembled WGS sequence"/>
</dbReference>
<dbReference type="GeneID" id="20672839"/>
<gene>
    <name evidence="1" type="ORF">HETIRDRAFT_410142</name>
</gene>
<dbReference type="InParanoid" id="W4K6J4"/>
<keyword evidence="2" id="KW-1185">Reference proteome</keyword>
<dbReference type="KEGG" id="hir:HETIRDRAFT_410142"/>
<dbReference type="STRING" id="747525.W4K6J4"/>
<accession>W4K6J4</accession>
<dbReference type="InterPro" id="IPR009003">
    <property type="entry name" value="Peptidase_S1_PA"/>
</dbReference>
<dbReference type="OrthoDB" id="5424209at2759"/>
<sequence length="129" mass="13674">MFKPPPGTKDHDNDPVIMVLKNGNTSNLTVGCLNTIRSFVRHYFEGQPGEMSREITVLPPNSKSGPFSEPGASGSVINDAVGRICGILTGGDGATDVSDCTFVTSINLLVKRLQAFGIKANIFPLPANL</sequence>
<proteinExistence type="predicted"/>
<dbReference type="RefSeq" id="XP_009547651.1">
    <property type="nucleotide sequence ID" value="XM_009549356.1"/>
</dbReference>
<protein>
    <submittedName>
        <fullName evidence="1">Uncharacterized protein</fullName>
    </submittedName>
</protein>
<dbReference type="PROSITE" id="PS51257">
    <property type="entry name" value="PROKAR_LIPOPROTEIN"/>
    <property type="match status" value="1"/>
</dbReference>
<dbReference type="EMBL" id="KI925459">
    <property type="protein sequence ID" value="ETW80965.1"/>
    <property type="molecule type" value="Genomic_DNA"/>
</dbReference>
<dbReference type="SUPFAM" id="SSF50494">
    <property type="entry name" value="Trypsin-like serine proteases"/>
    <property type="match status" value="1"/>
</dbReference>
<reference evidence="1 2" key="1">
    <citation type="journal article" date="2012" name="New Phytol.">
        <title>Insight into trade-off between wood decay and parasitism from the genome of a fungal forest pathogen.</title>
        <authorList>
            <person name="Olson A."/>
            <person name="Aerts A."/>
            <person name="Asiegbu F."/>
            <person name="Belbahri L."/>
            <person name="Bouzid O."/>
            <person name="Broberg A."/>
            <person name="Canback B."/>
            <person name="Coutinho P.M."/>
            <person name="Cullen D."/>
            <person name="Dalman K."/>
            <person name="Deflorio G."/>
            <person name="van Diepen L.T."/>
            <person name="Dunand C."/>
            <person name="Duplessis S."/>
            <person name="Durling M."/>
            <person name="Gonthier P."/>
            <person name="Grimwood J."/>
            <person name="Fossdal C.G."/>
            <person name="Hansson D."/>
            <person name="Henrissat B."/>
            <person name="Hietala A."/>
            <person name="Himmelstrand K."/>
            <person name="Hoffmeister D."/>
            <person name="Hogberg N."/>
            <person name="James T.Y."/>
            <person name="Karlsson M."/>
            <person name="Kohler A."/>
            <person name="Kues U."/>
            <person name="Lee Y.H."/>
            <person name="Lin Y.C."/>
            <person name="Lind M."/>
            <person name="Lindquist E."/>
            <person name="Lombard V."/>
            <person name="Lucas S."/>
            <person name="Lunden K."/>
            <person name="Morin E."/>
            <person name="Murat C."/>
            <person name="Park J."/>
            <person name="Raffaello T."/>
            <person name="Rouze P."/>
            <person name="Salamov A."/>
            <person name="Schmutz J."/>
            <person name="Solheim H."/>
            <person name="Stahlberg J."/>
            <person name="Velez H."/>
            <person name="de Vries R.P."/>
            <person name="Wiebenga A."/>
            <person name="Woodward S."/>
            <person name="Yakovlev I."/>
            <person name="Garbelotto M."/>
            <person name="Martin F."/>
            <person name="Grigoriev I.V."/>
            <person name="Stenlid J."/>
        </authorList>
    </citation>
    <scope>NUCLEOTIDE SEQUENCE [LARGE SCALE GENOMIC DNA]</scope>
    <source>
        <strain evidence="1 2">TC 32-1</strain>
    </source>
</reference>
<dbReference type="AlphaFoldDB" id="W4K6J4"/>